<accession>A0AAE1KMC8</accession>
<evidence type="ECO:0000256" key="1">
    <source>
        <dbReference type="ARBA" id="ARBA00023002"/>
    </source>
</evidence>
<dbReference type="GO" id="GO:0008977">
    <property type="term" value="F:prephenate dehydrogenase (NAD+) activity"/>
    <property type="evidence" value="ECO:0007669"/>
    <property type="project" value="InterPro"/>
</dbReference>
<dbReference type="GO" id="GO:0070403">
    <property type="term" value="F:NAD+ binding"/>
    <property type="evidence" value="ECO:0007669"/>
    <property type="project" value="InterPro"/>
</dbReference>
<dbReference type="PANTHER" id="PTHR43207">
    <property type="entry name" value="AROGENATE DEHYDROGENASE-RELATED"/>
    <property type="match status" value="1"/>
</dbReference>
<reference evidence="4" key="1">
    <citation type="submission" date="2023-10" db="EMBL/GenBank/DDBJ databases">
        <title>Chromosome-level genome of the transformable northern wattle, Acacia crassicarpa.</title>
        <authorList>
            <person name="Massaro I."/>
            <person name="Sinha N.R."/>
            <person name="Poethig S."/>
            <person name="Leichty A.R."/>
        </authorList>
    </citation>
    <scope>NUCLEOTIDE SEQUENCE</scope>
    <source>
        <strain evidence="4">Acra3RX</strain>
        <tissue evidence="4">Leaf</tissue>
    </source>
</reference>
<comment type="caution">
    <text evidence="4">The sequence shown here is derived from an EMBL/GenBank/DDBJ whole genome shotgun (WGS) entry which is preliminary data.</text>
</comment>
<sequence length="259" mass="29390">MKIGIVGFGPFGQFLATTFIKQGHTLCATSLSDESQLCDALRISFFRDVTALFDADNDVILISTSIRSLSEVLRSMPLDRLERPVLFVDVLSVKEYPRRALLQVLPKESDILCTHPMFGPQGAKDGWRGHNFMYDKVRIRNEGTCSNFLQIFASEGCTMLEMSCEEHDKLAAKTQFITHTVGRTLGELEITSTPIDTKSFQTLLQTKETIMRDSPDLFYGLFTHNRFAKQELENLENALRQVKETLIQKANEEQEETQP</sequence>
<dbReference type="SUPFAM" id="SSF48179">
    <property type="entry name" value="6-phosphogluconate dehydrogenase C-terminal domain-like"/>
    <property type="match status" value="1"/>
</dbReference>
<dbReference type="Pfam" id="PF26213">
    <property type="entry name" value="TYRAAT1_C"/>
    <property type="match status" value="1"/>
</dbReference>
<dbReference type="InterPro" id="IPR008927">
    <property type="entry name" value="6-PGluconate_DH-like_C_sf"/>
</dbReference>
<feature type="domain" description="Prephenate/arogenate dehydrogenase" evidence="3">
    <location>
        <begin position="1"/>
        <end position="259"/>
    </location>
</feature>
<dbReference type="AlphaFoldDB" id="A0AAE1KMC8"/>
<dbReference type="GO" id="GO:0006571">
    <property type="term" value="P:tyrosine biosynthetic process"/>
    <property type="evidence" value="ECO:0007669"/>
    <property type="project" value="InterPro"/>
</dbReference>
<keyword evidence="5" id="KW-1185">Reference proteome</keyword>
<feature type="coiled-coil region" evidence="2">
    <location>
        <begin position="225"/>
        <end position="256"/>
    </location>
</feature>
<dbReference type="EMBL" id="JAWXYG010000003">
    <property type="protein sequence ID" value="KAK4277775.1"/>
    <property type="molecule type" value="Genomic_DNA"/>
</dbReference>
<organism evidence="4 5">
    <name type="scientific">Acacia crassicarpa</name>
    <name type="common">northern wattle</name>
    <dbReference type="NCBI Taxonomy" id="499986"/>
    <lineage>
        <taxon>Eukaryota</taxon>
        <taxon>Viridiplantae</taxon>
        <taxon>Streptophyta</taxon>
        <taxon>Embryophyta</taxon>
        <taxon>Tracheophyta</taxon>
        <taxon>Spermatophyta</taxon>
        <taxon>Magnoliopsida</taxon>
        <taxon>eudicotyledons</taxon>
        <taxon>Gunneridae</taxon>
        <taxon>Pentapetalae</taxon>
        <taxon>rosids</taxon>
        <taxon>fabids</taxon>
        <taxon>Fabales</taxon>
        <taxon>Fabaceae</taxon>
        <taxon>Caesalpinioideae</taxon>
        <taxon>mimosoid clade</taxon>
        <taxon>Acacieae</taxon>
        <taxon>Acacia</taxon>
    </lineage>
</organism>
<evidence type="ECO:0000256" key="2">
    <source>
        <dbReference type="SAM" id="Coils"/>
    </source>
</evidence>
<evidence type="ECO:0000259" key="3">
    <source>
        <dbReference type="PROSITE" id="PS51176"/>
    </source>
</evidence>
<name>A0AAE1KMC8_9FABA</name>
<proteinExistence type="predicted"/>
<dbReference type="InterPro" id="IPR036291">
    <property type="entry name" value="NAD(P)-bd_dom_sf"/>
</dbReference>
<evidence type="ECO:0000313" key="5">
    <source>
        <dbReference type="Proteomes" id="UP001293593"/>
    </source>
</evidence>
<dbReference type="InterPro" id="IPR059064">
    <property type="entry name" value="TYRAAT2_C"/>
</dbReference>
<dbReference type="GO" id="GO:0004665">
    <property type="term" value="F:prephenate dehydrogenase (NADP+) activity"/>
    <property type="evidence" value="ECO:0007669"/>
    <property type="project" value="InterPro"/>
</dbReference>
<dbReference type="Pfam" id="PF02153">
    <property type="entry name" value="PDH_N"/>
    <property type="match status" value="1"/>
</dbReference>
<dbReference type="SUPFAM" id="SSF51735">
    <property type="entry name" value="NAD(P)-binding Rossmann-fold domains"/>
    <property type="match status" value="1"/>
</dbReference>
<dbReference type="PANTHER" id="PTHR43207:SF3">
    <property type="entry name" value="AROGENATE DEHYDROGENASE 1, CHLOROPLASTIC-LIKE"/>
    <property type="match status" value="1"/>
</dbReference>
<dbReference type="GO" id="GO:0033730">
    <property type="term" value="F:arogenate dehydrogenase (NADP+) activity"/>
    <property type="evidence" value="ECO:0007669"/>
    <property type="project" value="InterPro"/>
</dbReference>
<protein>
    <recommendedName>
        <fullName evidence="3">Prephenate/arogenate dehydrogenase domain-containing protein</fullName>
    </recommendedName>
</protein>
<dbReference type="Gene3D" id="3.40.50.720">
    <property type="entry name" value="NAD(P)-binding Rossmann-like Domain"/>
    <property type="match status" value="1"/>
</dbReference>
<dbReference type="Proteomes" id="UP001293593">
    <property type="component" value="Unassembled WGS sequence"/>
</dbReference>
<keyword evidence="2" id="KW-0175">Coiled coil</keyword>
<dbReference type="InterPro" id="IPR003099">
    <property type="entry name" value="Prephen_DH"/>
</dbReference>
<dbReference type="PROSITE" id="PS51176">
    <property type="entry name" value="PDH_ADH"/>
    <property type="match status" value="1"/>
</dbReference>
<evidence type="ECO:0000313" key="4">
    <source>
        <dbReference type="EMBL" id="KAK4277775.1"/>
    </source>
</evidence>
<dbReference type="InterPro" id="IPR045011">
    <property type="entry name" value="TYRAAT1/2"/>
</dbReference>
<gene>
    <name evidence="4" type="ORF">QN277_015722</name>
</gene>
<keyword evidence="1" id="KW-0560">Oxidoreductase</keyword>
<dbReference type="InterPro" id="IPR046826">
    <property type="entry name" value="PDH_N"/>
</dbReference>